<dbReference type="Proteomes" id="UP001153334">
    <property type="component" value="Unassembled WGS sequence"/>
</dbReference>
<gene>
    <name evidence="1" type="ORF">ONZ43_g3679</name>
</gene>
<accession>A0ACC2IW26</accession>
<dbReference type="EMBL" id="JAPESX010000887">
    <property type="protein sequence ID" value="KAJ8119354.1"/>
    <property type="molecule type" value="Genomic_DNA"/>
</dbReference>
<proteinExistence type="predicted"/>
<evidence type="ECO:0000313" key="1">
    <source>
        <dbReference type="EMBL" id="KAJ8119354.1"/>
    </source>
</evidence>
<sequence>MENFDCVVIGAGWYGLAAAGQFHATQPDRSLAIYDGQSSLGGTWADERLYPGLKSNNLLGTYEYPGFPMSSERFDVKTGQHITGQAINTYLKAYAKESGISDSIHLNTKVLSAEHQETKDGGWVLTIATAGPGAEKKVFAKQLILATGLTSEAFLPHFEGQEVFGGRIFHGKHFQQNSDTLKTAKAVTVFGATKFAWDAVYAYVTAGVKVNWVIRSSGHGPCWMAPPYVTPLKKWIEKLGTMRAVTWFSPCIWGDADGYTGIRNFYHGTAIGRTIVDGFWKVLGNDVMTLNKYDSHPDTAKLKPWTEPMFTGASFSILNYETDILELVKGDMIDVYVGEIDHLSPGKVHLADGTEFESDVFLANTGWKHTTLQQKTSPTSRT</sequence>
<keyword evidence="2" id="KW-1185">Reference proteome</keyword>
<reference evidence="1" key="1">
    <citation type="submission" date="2022-11" db="EMBL/GenBank/DDBJ databases">
        <title>Genome Sequence of Nemania bipapillata.</title>
        <authorList>
            <person name="Buettner E."/>
        </authorList>
    </citation>
    <scope>NUCLEOTIDE SEQUENCE</scope>
    <source>
        <strain evidence="1">CP14</strain>
    </source>
</reference>
<protein>
    <submittedName>
        <fullName evidence="1">Uncharacterized protein</fullName>
    </submittedName>
</protein>
<comment type="caution">
    <text evidence="1">The sequence shown here is derived from an EMBL/GenBank/DDBJ whole genome shotgun (WGS) entry which is preliminary data.</text>
</comment>
<name>A0ACC2IW26_9PEZI</name>
<evidence type="ECO:0000313" key="2">
    <source>
        <dbReference type="Proteomes" id="UP001153334"/>
    </source>
</evidence>
<organism evidence="1 2">
    <name type="scientific">Nemania bipapillata</name>
    <dbReference type="NCBI Taxonomy" id="110536"/>
    <lineage>
        <taxon>Eukaryota</taxon>
        <taxon>Fungi</taxon>
        <taxon>Dikarya</taxon>
        <taxon>Ascomycota</taxon>
        <taxon>Pezizomycotina</taxon>
        <taxon>Sordariomycetes</taxon>
        <taxon>Xylariomycetidae</taxon>
        <taxon>Xylariales</taxon>
        <taxon>Xylariaceae</taxon>
        <taxon>Nemania</taxon>
    </lineage>
</organism>